<dbReference type="Proteomes" id="UP000821845">
    <property type="component" value="Chromosome 3"/>
</dbReference>
<protein>
    <submittedName>
        <fullName evidence="1">Uncharacterized protein</fullName>
    </submittedName>
</protein>
<organism evidence="1 2">
    <name type="scientific">Hyalomma asiaticum</name>
    <name type="common">Tick</name>
    <dbReference type="NCBI Taxonomy" id="266040"/>
    <lineage>
        <taxon>Eukaryota</taxon>
        <taxon>Metazoa</taxon>
        <taxon>Ecdysozoa</taxon>
        <taxon>Arthropoda</taxon>
        <taxon>Chelicerata</taxon>
        <taxon>Arachnida</taxon>
        <taxon>Acari</taxon>
        <taxon>Parasitiformes</taxon>
        <taxon>Ixodida</taxon>
        <taxon>Ixodoidea</taxon>
        <taxon>Ixodidae</taxon>
        <taxon>Hyalomminae</taxon>
        <taxon>Hyalomma</taxon>
    </lineage>
</organism>
<sequence length="122" mass="13371">MRLRDNTTRACNASTAKLNTRCYTSQDCESCTELREIKMRSCTAQILRCNQVGRRMSVERARSTVLFPGTRHEAPTQVGRGCIQRSYERDGLSGKASEVSTSSDGGRVMNSAGLVSSDSNLS</sequence>
<dbReference type="EMBL" id="CM023483">
    <property type="protein sequence ID" value="KAH6935406.1"/>
    <property type="molecule type" value="Genomic_DNA"/>
</dbReference>
<reference evidence="1" key="1">
    <citation type="submission" date="2020-05" db="EMBL/GenBank/DDBJ databases">
        <title>Large-scale comparative analyses of tick genomes elucidate their genetic diversity and vector capacities.</title>
        <authorList>
            <person name="Jia N."/>
            <person name="Wang J."/>
            <person name="Shi W."/>
            <person name="Du L."/>
            <person name="Sun Y."/>
            <person name="Zhan W."/>
            <person name="Jiang J."/>
            <person name="Wang Q."/>
            <person name="Zhang B."/>
            <person name="Ji P."/>
            <person name="Sakyi L.B."/>
            <person name="Cui X."/>
            <person name="Yuan T."/>
            <person name="Jiang B."/>
            <person name="Yang W."/>
            <person name="Lam T.T.-Y."/>
            <person name="Chang Q."/>
            <person name="Ding S."/>
            <person name="Wang X."/>
            <person name="Zhu J."/>
            <person name="Ruan X."/>
            <person name="Zhao L."/>
            <person name="Wei J."/>
            <person name="Que T."/>
            <person name="Du C."/>
            <person name="Cheng J."/>
            <person name="Dai P."/>
            <person name="Han X."/>
            <person name="Huang E."/>
            <person name="Gao Y."/>
            <person name="Liu J."/>
            <person name="Shao H."/>
            <person name="Ye R."/>
            <person name="Li L."/>
            <person name="Wei W."/>
            <person name="Wang X."/>
            <person name="Wang C."/>
            <person name="Yang T."/>
            <person name="Huo Q."/>
            <person name="Li W."/>
            <person name="Guo W."/>
            <person name="Chen H."/>
            <person name="Zhou L."/>
            <person name="Ni X."/>
            <person name="Tian J."/>
            <person name="Zhou Y."/>
            <person name="Sheng Y."/>
            <person name="Liu T."/>
            <person name="Pan Y."/>
            <person name="Xia L."/>
            <person name="Li J."/>
            <person name="Zhao F."/>
            <person name="Cao W."/>
        </authorList>
    </citation>
    <scope>NUCLEOTIDE SEQUENCE</scope>
    <source>
        <strain evidence="1">Hyas-2018</strain>
    </source>
</reference>
<keyword evidence="2" id="KW-1185">Reference proteome</keyword>
<accession>A0ACB7SN72</accession>
<proteinExistence type="predicted"/>
<evidence type="ECO:0000313" key="1">
    <source>
        <dbReference type="EMBL" id="KAH6935406.1"/>
    </source>
</evidence>
<gene>
    <name evidence="1" type="ORF">HPB50_005566</name>
</gene>
<comment type="caution">
    <text evidence="1">The sequence shown here is derived from an EMBL/GenBank/DDBJ whole genome shotgun (WGS) entry which is preliminary data.</text>
</comment>
<evidence type="ECO:0000313" key="2">
    <source>
        <dbReference type="Proteomes" id="UP000821845"/>
    </source>
</evidence>
<name>A0ACB7SN72_HYAAI</name>